<dbReference type="PANTHER" id="PTHR31953">
    <property type="entry name" value="BETA-FRUCTOFURANOSIDASE, INSOLUBLE ISOENZYME CWINV1-RELATED"/>
    <property type="match status" value="1"/>
</dbReference>
<dbReference type="EnsemblPlants" id="Pp3c6_12660V3.3">
    <property type="protein sequence ID" value="PAC:32976520.CDS.1"/>
    <property type="gene ID" value="Pp3c6_12660"/>
</dbReference>
<dbReference type="RefSeq" id="XP_024378287.1">
    <property type="nucleotide sequence ID" value="XM_024522519.2"/>
</dbReference>
<evidence type="ECO:0000313" key="8">
    <source>
        <dbReference type="EMBL" id="PNR52500.1"/>
    </source>
</evidence>
<dbReference type="EnsemblPlants" id="Pp3c6_12660V3.5">
    <property type="protein sequence ID" value="PAC:32976522.CDS.1"/>
    <property type="gene ID" value="Pp3c6_12660"/>
</dbReference>
<dbReference type="EnsemblPlants" id="Pp3c6_12660V3.6">
    <property type="protein sequence ID" value="PAC:32976523.CDS.1"/>
    <property type="gene ID" value="Pp3c6_12660"/>
</dbReference>
<dbReference type="CDD" id="cd18624">
    <property type="entry name" value="GH32_Fruct1-like"/>
    <property type="match status" value="1"/>
</dbReference>
<dbReference type="InterPro" id="IPR001362">
    <property type="entry name" value="Glyco_hydro_32"/>
</dbReference>
<dbReference type="SUPFAM" id="SSF75005">
    <property type="entry name" value="Arabinanase/levansucrase/invertase"/>
    <property type="match status" value="1"/>
</dbReference>
<evidence type="ECO:0000256" key="1">
    <source>
        <dbReference type="ARBA" id="ARBA00009902"/>
    </source>
</evidence>
<gene>
    <name evidence="9" type="primary">LOC112283601</name>
    <name evidence="8" type="ORF">PHYPA_008874</name>
</gene>
<keyword evidence="5" id="KW-0732">Signal</keyword>
<evidence type="ECO:0000259" key="7">
    <source>
        <dbReference type="Pfam" id="PF08244"/>
    </source>
</evidence>
<evidence type="ECO:0008006" key="11">
    <source>
        <dbReference type="Google" id="ProtNLM"/>
    </source>
</evidence>
<accession>A0A2K1KFF0</accession>
<dbReference type="AlphaFoldDB" id="A0A2K1KFF0"/>
<dbReference type="PaxDb" id="3218-PP1S177_28V6.1"/>
<dbReference type="GO" id="GO:0005975">
    <property type="term" value="P:carbohydrate metabolic process"/>
    <property type="evidence" value="ECO:0007669"/>
    <property type="project" value="InterPro"/>
</dbReference>
<feature type="domain" description="Glycosyl hydrolase family 32 C-terminal" evidence="7">
    <location>
        <begin position="395"/>
        <end position="597"/>
    </location>
</feature>
<reference evidence="8 10" key="1">
    <citation type="journal article" date="2008" name="Science">
        <title>The Physcomitrella genome reveals evolutionary insights into the conquest of land by plants.</title>
        <authorList>
            <person name="Rensing S."/>
            <person name="Lang D."/>
            <person name="Zimmer A."/>
            <person name="Terry A."/>
            <person name="Salamov A."/>
            <person name="Shapiro H."/>
            <person name="Nishiyama T."/>
            <person name="Perroud P.-F."/>
            <person name="Lindquist E."/>
            <person name="Kamisugi Y."/>
            <person name="Tanahashi T."/>
            <person name="Sakakibara K."/>
            <person name="Fujita T."/>
            <person name="Oishi K."/>
            <person name="Shin-I T."/>
            <person name="Kuroki Y."/>
            <person name="Toyoda A."/>
            <person name="Suzuki Y."/>
            <person name="Hashimoto A."/>
            <person name="Yamaguchi K."/>
            <person name="Sugano A."/>
            <person name="Kohara Y."/>
            <person name="Fujiyama A."/>
            <person name="Anterola A."/>
            <person name="Aoki S."/>
            <person name="Ashton N."/>
            <person name="Barbazuk W.B."/>
            <person name="Barker E."/>
            <person name="Bennetzen J."/>
            <person name="Bezanilla M."/>
            <person name="Blankenship R."/>
            <person name="Cho S.H."/>
            <person name="Dutcher S."/>
            <person name="Estelle M."/>
            <person name="Fawcett J.A."/>
            <person name="Gundlach H."/>
            <person name="Hanada K."/>
            <person name="Heyl A."/>
            <person name="Hicks K.A."/>
            <person name="Hugh J."/>
            <person name="Lohr M."/>
            <person name="Mayer K."/>
            <person name="Melkozernov A."/>
            <person name="Murata T."/>
            <person name="Nelson D."/>
            <person name="Pils B."/>
            <person name="Prigge M."/>
            <person name="Reiss B."/>
            <person name="Renner T."/>
            <person name="Rombauts S."/>
            <person name="Rushton P."/>
            <person name="Sanderfoot A."/>
            <person name="Schween G."/>
            <person name="Shiu S.-H."/>
            <person name="Stueber K."/>
            <person name="Theodoulou F.L."/>
            <person name="Tu H."/>
            <person name="Van de Peer Y."/>
            <person name="Verrier P.J."/>
            <person name="Waters E."/>
            <person name="Wood A."/>
            <person name="Yang L."/>
            <person name="Cove D."/>
            <person name="Cuming A."/>
            <person name="Hasebe M."/>
            <person name="Lucas S."/>
            <person name="Mishler D.B."/>
            <person name="Reski R."/>
            <person name="Grigoriev I."/>
            <person name="Quatrano R.S."/>
            <person name="Boore J.L."/>
        </authorList>
    </citation>
    <scope>NUCLEOTIDE SEQUENCE [LARGE SCALE GENOMIC DNA]</scope>
    <source>
        <strain evidence="9 10">cv. Gransden 2004</strain>
    </source>
</reference>
<evidence type="ECO:0000313" key="10">
    <source>
        <dbReference type="Proteomes" id="UP000006727"/>
    </source>
</evidence>
<dbReference type="OrthoDB" id="202537at2759"/>
<dbReference type="Gramene" id="Pp3c6_12660V3.3">
    <property type="protein sequence ID" value="PAC:32976520.CDS.1"/>
    <property type="gene ID" value="Pp3c6_12660"/>
</dbReference>
<evidence type="ECO:0000256" key="4">
    <source>
        <dbReference type="RuleBase" id="RU362110"/>
    </source>
</evidence>
<dbReference type="GeneID" id="112283601"/>
<dbReference type="Gramene" id="Pp3c6_12660V3.4">
    <property type="protein sequence ID" value="PAC:32976521.CDS.1"/>
    <property type="gene ID" value="Pp3c6_12660"/>
</dbReference>
<evidence type="ECO:0000256" key="2">
    <source>
        <dbReference type="ARBA" id="ARBA00022801"/>
    </source>
</evidence>
<dbReference type="EnsemblPlants" id="Pp3c6_12660V3.7">
    <property type="protein sequence ID" value="PAC:32976524.CDS.1"/>
    <property type="gene ID" value="Pp3c6_12660"/>
</dbReference>
<evidence type="ECO:0000256" key="3">
    <source>
        <dbReference type="ARBA" id="ARBA00023295"/>
    </source>
</evidence>
<evidence type="ECO:0000313" key="9">
    <source>
        <dbReference type="EnsemblPlants" id="PAC:32976518.CDS.1"/>
    </source>
</evidence>
<dbReference type="EMBL" id="ABEU02000006">
    <property type="protein sequence ID" value="PNR52500.1"/>
    <property type="molecule type" value="Genomic_DNA"/>
</dbReference>
<dbReference type="InterPro" id="IPR013320">
    <property type="entry name" value="ConA-like_dom_sf"/>
</dbReference>
<dbReference type="KEGG" id="ppp:112283601"/>
<feature type="signal peptide" evidence="5">
    <location>
        <begin position="1"/>
        <end position="34"/>
    </location>
</feature>
<dbReference type="STRING" id="3218.A0A2K1KFF0"/>
<dbReference type="Gene3D" id="2.115.10.20">
    <property type="entry name" value="Glycosyl hydrolase domain, family 43"/>
    <property type="match status" value="1"/>
</dbReference>
<dbReference type="PROSITE" id="PS00609">
    <property type="entry name" value="GLYCOSYL_HYDROL_F32"/>
    <property type="match status" value="1"/>
</dbReference>
<dbReference type="Pfam" id="PF00251">
    <property type="entry name" value="Glyco_hydro_32N"/>
    <property type="match status" value="1"/>
</dbReference>
<dbReference type="SUPFAM" id="SSF49899">
    <property type="entry name" value="Concanavalin A-like lectins/glucanases"/>
    <property type="match status" value="1"/>
</dbReference>
<organism evidence="8">
    <name type="scientific">Physcomitrium patens</name>
    <name type="common">Spreading-leaved earth moss</name>
    <name type="synonym">Physcomitrella patens</name>
    <dbReference type="NCBI Taxonomy" id="3218"/>
    <lineage>
        <taxon>Eukaryota</taxon>
        <taxon>Viridiplantae</taxon>
        <taxon>Streptophyta</taxon>
        <taxon>Embryophyta</taxon>
        <taxon>Bryophyta</taxon>
        <taxon>Bryophytina</taxon>
        <taxon>Bryopsida</taxon>
        <taxon>Funariidae</taxon>
        <taxon>Funariales</taxon>
        <taxon>Funariaceae</taxon>
        <taxon>Physcomitrium</taxon>
    </lineage>
</organism>
<dbReference type="OMA" id="DIHMING"/>
<reference evidence="8 10" key="2">
    <citation type="journal article" date="2018" name="Plant J.">
        <title>The Physcomitrella patens chromosome-scale assembly reveals moss genome structure and evolution.</title>
        <authorList>
            <person name="Lang D."/>
            <person name="Ullrich K.K."/>
            <person name="Murat F."/>
            <person name="Fuchs J."/>
            <person name="Jenkins J."/>
            <person name="Haas F.B."/>
            <person name="Piednoel M."/>
            <person name="Gundlach H."/>
            <person name="Van Bel M."/>
            <person name="Meyberg R."/>
            <person name="Vives C."/>
            <person name="Morata J."/>
            <person name="Symeonidi A."/>
            <person name="Hiss M."/>
            <person name="Muchero W."/>
            <person name="Kamisugi Y."/>
            <person name="Saleh O."/>
            <person name="Blanc G."/>
            <person name="Decker E.L."/>
            <person name="van Gessel N."/>
            <person name="Grimwood J."/>
            <person name="Hayes R.D."/>
            <person name="Graham S.W."/>
            <person name="Gunter L.E."/>
            <person name="McDaniel S.F."/>
            <person name="Hoernstein S.N.W."/>
            <person name="Larsson A."/>
            <person name="Li F.W."/>
            <person name="Perroud P.F."/>
            <person name="Phillips J."/>
            <person name="Ranjan P."/>
            <person name="Rokshar D.S."/>
            <person name="Rothfels C.J."/>
            <person name="Schneider L."/>
            <person name="Shu S."/>
            <person name="Stevenson D.W."/>
            <person name="Thummler F."/>
            <person name="Tillich M."/>
            <person name="Villarreal Aguilar J.C."/>
            <person name="Widiez T."/>
            <person name="Wong G.K."/>
            <person name="Wymore A."/>
            <person name="Zhang Y."/>
            <person name="Zimmer A.D."/>
            <person name="Quatrano R.S."/>
            <person name="Mayer K.F.X."/>
            <person name="Goodstein D."/>
            <person name="Casacuberta J.M."/>
            <person name="Vandepoele K."/>
            <person name="Reski R."/>
            <person name="Cuming A.C."/>
            <person name="Tuskan G.A."/>
            <person name="Maumus F."/>
            <person name="Salse J."/>
            <person name="Schmutz J."/>
            <person name="Rensing S.A."/>
        </authorList>
    </citation>
    <scope>NUCLEOTIDE SEQUENCE [LARGE SCALE GENOMIC DNA]</scope>
    <source>
        <strain evidence="9 10">cv. Gransden 2004</strain>
    </source>
</reference>
<dbReference type="Gramene" id="Pp3c6_12660V3.8">
    <property type="protein sequence ID" value="PAC:32976525.CDS.1"/>
    <property type="gene ID" value="Pp3c6_12660"/>
</dbReference>
<keyword evidence="3 4" id="KW-0326">Glycosidase</keyword>
<dbReference type="Gramene" id="Pp3c6_12660V3.1">
    <property type="protein sequence ID" value="PAC:32976518.CDS.1"/>
    <property type="gene ID" value="Pp3c6_12660"/>
</dbReference>
<evidence type="ECO:0000256" key="5">
    <source>
        <dbReference type="SAM" id="SignalP"/>
    </source>
</evidence>
<dbReference type="RefSeq" id="XP_024378286.1">
    <property type="nucleotide sequence ID" value="XM_024522518.2"/>
</dbReference>
<dbReference type="InterPro" id="IPR050551">
    <property type="entry name" value="Fructan_Metab_Enzymes"/>
</dbReference>
<evidence type="ECO:0000259" key="6">
    <source>
        <dbReference type="Pfam" id="PF00251"/>
    </source>
</evidence>
<dbReference type="Gramene" id="Pp3c6_12660V3.6">
    <property type="protein sequence ID" value="PAC:32976523.CDS.1"/>
    <property type="gene ID" value="Pp3c6_12660"/>
</dbReference>
<dbReference type="EnsemblPlants" id="Pp3c6_12660V3.2">
    <property type="protein sequence ID" value="PAC:32976519.CDS.1"/>
    <property type="gene ID" value="Pp3c6_12660"/>
</dbReference>
<proteinExistence type="inferred from homology"/>
<dbReference type="EnsemblPlants" id="Pp3c6_12660V3.8">
    <property type="protein sequence ID" value="PAC:32976525.CDS.1"/>
    <property type="gene ID" value="Pp3c6_12660"/>
</dbReference>
<protein>
    <recommendedName>
        <fullName evidence="11">Beta-fructofuranosidase</fullName>
    </recommendedName>
</protein>
<keyword evidence="10" id="KW-1185">Reference proteome</keyword>
<feature type="chain" id="PRO_5043158308" description="Beta-fructofuranosidase" evidence="5">
    <location>
        <begin position="35"/>
        <end position="608"/>
    </location>
</feature>
<dbReference type="Gene3D" id="2.60.120.560">
    <property type="entry name" value="Exo-inulinase, domain 1"/>
    <property type="match status" value="1"/>
</dbReference>
<dbReference type="Proteomes" id="UP000006727">
    <property type="component" value="Chromosome 6"/>
</dbReference>
<feature type="domain" description="Glycosyl hydrolase family 32 N-terminal" evidence="6">
    <location>
        <begin position="65"/>
        <end position="392"/>
    </location>
</feature>
<dbReference type="GO" id="GO:0004553">
    <property type="term" value="F:hydrolase activity, hydrolyzing O-glycosyl compounds"/>
    <property type="evidence" value="ECO:0007669"/>
    <property type="project" value="InterPro"/>
</dbReference>
<dbReference type="Gramene" id="Pp3c6_12660V3.5">
    <property type="protein sequence ID" value="PAC:32976522.CDS.1"/>
    <property type="gene ID" value="Pp3c6_12660"/>
</dbReference>
<sequence length="608" mass="68624">MEQSFHPTMAAKHRVMLLASAMILLAALFSPVEASHKDWHQLGVESIKSSSSATHVYQPYRTAYHFQPRKNWMNDPNGPLYYKGWYHFFYQYNRDAAVWGNITWGHAVSRDMVHWRTLHTALKGDKWYDMKGVWSGSATFLDNGVPVLLYTGWAINGTDQSSIRGQTQAMAVPEDPSDPLLREWDKSPHNPIALAPPGFNDSMFRDPTEAWKGYDGVWRMLVGAVKGTDQSIGTALLYKSTDFNKWNFTGEIQSVAGTGMWECPDIYPVHVKEKTGLRLSARGPHVKHVLKVSLDRNKHDYYSVGTYDEKTDLYTPDDTKLDTGLGLRYDYGKFYASKTFFDQNKNRRVLWGWANESSSVQDDIEKGWSSVQCLPRHIWLDEESSANLVQWPIEEVDKLRRNEMTEKNVEVGVGKVVPVKAAKGAQLDIVVDFALPEKSEGLEQNPNLLAEMGHLTCSDLVTKGSNAAGPHSFGPFGVHVLATGDLQERTSIFFHLIHDGKHQNWKTLFCGDQSQSSLQQDVDKTVYGSYVRVDDSDKVLSVRILVDHSIVESFAQGGRTVMTSRVYPELAVKDAAHVFLFNNGTEPVTVKSVSTWEMKSVNIKFYKP</sequence>
<dbReference type="InterPro" id="IPR023296">
    <property type="entry name" value="Glyco_hydro_beta-prop_sf"/>
</dbReference>
<dbReference type="EnsemblPlants" id="Pp3c6_12660V3.4">
    <property type="protein sequence ID" value="PAC:32976521.CDS.1"/>
    <property type="gene ID" value="Pp3c6_12660"/>
</dbReference>
<dbReference type="Gramene" id="Pp3c6_12660V3.2">
    <property type="protein sequence ID" value="PAC:32976519.CDS.1"/>
    <property type="gene ID" value="Pp3c6_12660"/>
</dbReference>
<dbReference type="InterPro" id="IPR013189">
    <property type="entry name" value="Glyco_hydro_32_C"/>
</dbReference>
<dbReference type="RefSeq" id="XP_024378285.1">
    <property type="nucleotide sequence ID" value="XM_024522517.2"/>
</dbReference>
<dbReference type="RefSeq" id="XP_024378288.1">
    <property type="nucleotide sequence ID" value="XM_024522520.2"/>
</dbReference>
<dbReference type="Pfam" id="PF08244">
    <property type="entry name" value="Glyco_hydro_32C"/>
    <property type="match status" value="1"/>
</dbReference>
<reference evidence="9" key="3">
    <citation type="submission" date="2020-12" db="UniProtKB">
        <authorList>
            <consortium name="EnsemblPlants"/>
        </authorList>
    </citation>
    <scope>IDENTIFICATION</scope>
</reference>
<dbReference type="InterPro" id="IPR013148">
    <property type="entry name" value="Glyco_hydro_32_N"/>
</dbReference>
<comment type="similarity">
    <text evidence="1 4">Belongs to the glycosyl hydrolase 32 family.</text>
</comment>
<dbReference type="Gramene" id="Pp3c6_12660V3.7">
    <property type="protein sequence ID" value="PAC:32976524.CDS.1"/>
    <property type="gene ID" value="Pp3c6_12660"/>
</dbReference>
<dbReference type="InterPro" id="IPR018053">
    <property type="entry name" value="Glyco_hydro_32_AS"/>
</dbReference>
<dbReference type="SMART" id="SM00640">
    <property type="entry name" value="Glyco_32"/>
    <property type="match status" value="1"/>
</dbReference>
<dbReference type="EnsemblPlants" id="Pp3c6_12660V3.1">
    <property type="protein sequence ID" value="PAC:32976518.CDS.1"/>
    <property type="gene ID" value="Pp3c6_12660"/>
</dbReference>
<keyword evidence="2 4" id="KW-0378">Hydrolase</keyword>
<name>A0A2K1KFF0_PHYPA</name>